<dbReference type="EMBL" id="QGNW01000845">
    <property type="protein sequence ID" value="RVW60946.1"/>
    <property type="molecule type" value="Genomic_DNA"/>
</dbReference>
<evidence type="ECO:0000256" key="5">
    <source>
        <dbReference type="ARBA" id="ARBA00022833"/>
    </source>
</evidence>
<evidence type="ECO:0000313" key="8">
    <source>
        <dbReference type="EMBL" id="RVW60946.1"/>
    </source>
</evidence>
<keyword evidence="5" id="KW-0862">Zinc</keyword>
<sequence length="125" mass="14105">MGILLCFHNTDLSKPSLIPFHQGYAPVCILLSSSVRKSHVHFQDFDVYSEEYHRPSPLLVPVPVPTHCLVECMKGAAPGESQEVRELGNCCHVFHKECIDIWMDQGQGTCPLCRSKLSQLIRERS</sequence>
<gene>
    <name evidence="8" type="ORF">CK203_049270</name>
</gene>
<keyword evidence="2" id="KW-0479">Metal-binding</keyword>
<evidence type="ECO:0000256" key="4">
    <source>
        <dbReference type="ARBA" id="ARBA00022786"/>
    </source>
</evidence>
<dbReference type="Gene3D" id="3.30.40.10">
    <property type="entry name" value="Zinc/RING finger domain, C3HC4 (zinc finger)"/>
    <property type="match status" value="1"/>
</dbReference>
<evidence type="ECO:0000256" key="2">
    <source>
        <dbReference type="ARBA" id="ARBA00022723"/>
    </source>
</evidence>
<dbReference type="PANTHER" id="PTHR45969:SF81">
    <property type="entry name" value="OS08G0157400 PROTEIN"/>
    <property type="match status" value="1"/>
</dbReference>
<feature type="domain" description="RING-type" evidence="7">
    <location>
        <begin position="72"/>
        <end position="114"/>
    </location>
</feature>
<dbReference type="SUPFAM" id="SSF57850">
    <property type="entry name" value="RING/U-box"/>
    <property type="match status" value="1"/>
</dbReference>
<dbReference type="InterPro" id="IPR001841">
    <property type="entry name" value="Znf_RING"/>
</dbReference>
<comment type="pathway">
    <text evidence="1">Protein modification; protein ubiquitination.</text>
</comment>
<evidence type="ECO:0000256" key="1">
    <source>
        <dbReference type="ARBA" id="ARBA00004906"/>
    </source>
</evidence>
<keyword evidence="4" id="KW-0833">Ubl conjugation pathway</keyword>
<evidence type="ECO:0000259" key="7">
    <source>
        <dbReference type="PROSITE" id="PS50089"/>
    </source>
</evidence>
<name>A0A438FLQ4_VITVI</name>
<evidence type="ECO:0000256" key="3">
    <source>
        <dbReference type="ARBA" id="ARBA00022771"/>
    </source>
</evidence>
<dbReference type="PANTHER" id="PTHR45969">
    <property type="entry name" value="RING ZINC FINGER PROTEIN-RELATED"/>
    <property type="match status" value="1"/>
</dbReference>
<dbReference type="InterPro" id="IPR024766">
    <property type="entry name" value="Znf_RING_H2"/>
</dbReference>
<dbReference type="InterPro" id="IPR013083">
    <property type="entry name" value="Znf_RING/FYVE/PHD"/>
</dbReference>
<evidence type="ECO:0000313" key="9">
    <source>
        <dbReference type="Proteomes" id="UP000288805"/>
    </source>
</evidence>
<protein>
    <recommendedName>
        <fullName evidence="7">RING-type domain-containing protein</fullName>
    </recommendedName>
</protein>
<accession>A0A438FLQ4</accession>
<dbReference type="GO" id="GO:0008270">
    <property type="term" value="F:zinc ion binding"/>
    <property type="evidence" value="ECO:0007669"/>
    <property type="project" value="UniProtKB-KW"/>
</dbReference>
<keyword evidence="3 6" id="KW-0863">Zinc-finger</keyword>
<evidence type="ECO:0000256" key="6">
    <source>
        <dbReference type="PROSITE-ProRule" id="PRU00175"/>
    </source>
</evidence>
<dbReference type="PROSITE" id="PS50089">
    <property type="entry name" value="ZF_RING_2"/>
    <property type="match status" value="1"/>
</dbReference>
<organism evidence="8 9">
    <name type="scientific">Vitis vinifera</name>
    <name type="common">Grape</name>
    <dbReference type="NCBI Taxonomy" id="29760"/>
    <lineage>
        <taxon>Eukaryota</taxon>
        <taxon>Viridiplantae</taxon>
        <taxon>Streptophyta</taxon>
        <taxon>Embryophyta</taxon>
        <taxon>Tracheophyta</taxon>
        <taxon>Spermatophyta</taxon>
        <taxon>Magnoliopsida</taxon>
        <taxon>eudicotyledons</taxon>
        <taxon>Gunneridae</taxon>
        <taxon>Pentapetalae</taxon>
        <taxon>rosids</taxon>
        <taxon>Vitales</taxon>
        <taxon>Vitaceae</taxon>
        <taxon>Viteae</taxon>
        <taxon>Vitis</taxon>
    </lineage>
</organism>
<dbReference type="Pfam" id="PF12678">
    <property type="entry name" value="zf-rbx1"/>
    <property type="match status" value="1"/>
</dbReference>
<comment type="caution">
    <text evidence="8">The sequence shown here is derived from an EMBL/GenBank/DDBJ whole genome shotgun (WGS) entry which is preliminary data.</text>
</comment>
<reference evidence="8 9" key="1">
    <citation type="journal article" date="2018" name="PLoS Genet.">
        <title>Population sequencing reveals clonal diversity and ancestral inbreeding in the grapevine cultivar Chardonnay.</title>
        <authorList>
            <person name="Roach M.J."/>
            <person name="Johnson D.L."/>
            <person name="Bohlmann J."/>
            <person name="van Vuuren H.J."/>
            <person name="Jones S.J."/>
            <person name="Pretorius I.S."/>
            <person name="Schmidt S.A."/>
            <person name="Borneman A.R."/>
        </authorList>
    </citation>
    <scope>NUCLEOTIDE SEQUENCE [LARGE SCALE GENOMIC DNA]</scope>
    <source>
        <strain evidence="9">cv. Chardonnay</strain>
        <tissue evidence="8">Leaf</tissue>
    </source>
</reference>
<proteinExistence type="predicted"/>
<dbReference type="AlphaFoldDB" id="A0A438FLQ4"/>
<dbReference type="Proteomes" id="UP000288805">
    <property type="component" value="Unassembled WGS sequence"/>
</dbReference>